<protein>
    <submittedName>
        <fullName evidence="1">Uncharacterized protein</fullName>
    </submittedName>
</protein>
<accession>A0ACB7NTP6</accession>
<dbReference type="Proteomes" id="UP000724584">
    <property type="component" value="Unassembled WGS sequence"/>
</dbReference>
<keyword evidence="2" id="KW-1185">Reference proteome</keyword>
<sequence>MASIVPITPVTVDPMLPTDPVSNTSTSGPSPSCPVPPEPAVQGGSFIHELIGLSPTGFRETVRNSFSSLARREDHDCIATFSPQPGADVVTNPKSGNLHTTHTRLPLTPPPAPEPCPRHLLTLPPEIWLLILQRLAFADMVRLRKTCKQLRALIDPKQIRTLYGPAQLHTQLLSHCKACLLYDPFRSRLLRSVLTDPGYPLASCCLSCAIKARDPRIRVGKKLDLANFDTVWVCRWCGFPITDGGAFGCEQMHRFCYKRYNDVLFAFFSVGWIQLGLGIVAAALAWRYYRYTVLVFAPTVVLSLALATRGERTIGSWP</sequence>
<proteinExistence type="predicted"/>
<comment type="caution">
    <text evidence="1">The sequence shown here is derived from an EMBL/GenBank/DDBJ whole genome shotgun (WGS) entry which is preliminary data.</text>
</comment>
<reference evidence="1 2" key="1">
    <citation type="journal article" date="2021" name="Nat. Commun.">
        <title>Genetic determinants of endophytism in the Arabidopsis root mycobiome.</title>
        <authorList>
            <person name="Mesny F."/>
            <person name="Miyauchi S."/>
            <person name="Thiergart T."/>
            <person name="Pickel B."/>
            <person name="Atanasova L."/>
            <person name="Karlsson M."/>
            <person name="Huettel B."/>
            <person name="Barry K.W."/>
            <person name="Haridas S."/>
            <person name="Chen C."/>
            <person name="Bauer D."/>
            <person name="Andreopoulos W."/>
            <person name="Pangilinan J."/>
            <person name="LaButti K."/>
            <person name="Riley R."/>
            <person name="Lipzen A."/>
            <person name="Clum A."/>
            <person name="Drula E."/>
            <person name="Henrissat B."/>
            <person name="Kohler A."/>
            <person name="Grigoriev I.V."/>
            <person name="Martin F.M."/>
            <person name="Hacquard S."/>
        </authorList>
    </citation>
    <scope>NUCLEOTIDE SEQUENCE [LARGE SCALE GENOMIC DNA]</scope>
    <source>
        <strain evidence="1 2">MPI-SDFR-AT-0079</strain>
    </source>
</reference>
<name>A0ACB7NTP6_9PEZI</name>
<gene>
    <name evidence="1" type="ORF">F5144DRAFT_596632</name>
</gene>
<evidence type="ECO:0000313" key="2">
    <source>
        <dbReference type="Proteomes" id="UP000724584"/>
    </source>
</evidence>
<organism evidence="1 2">
    <name type="scientific">Chaetomium tenue</name>
    <dbReference type="NCBI Taxonomy" id="1854479"/>
    <lineage>
        <taxon>Eukaryota</taxon>
        <taxon>Fungi</taxon>
        <taxon>Dikarya</taxon>
        <taxon>Ascomycota</taxon>
        <taxon>Pezizomycotina</taxon>
        <taxon>Sordariomycetes</taxon>
        <taxon>Sordariomycetidae</taxon>
        <taxon>Sordariales</taxon>
        <taxon>Chaetomiaceae</taxon>
        <taxon>Chaetomium</taxon>
    </lineage>
</organism>
<evidence type="ECO:0000313" key="1">
    <source>
        <dbReference type="EMBL" id="KAH6613235.1"/>
    </source>
</evidence>
<dbReference type="EMBL" id="JAGIZQ010000008">
    <property type="protein sequence ID" value="KAH6613235.1"/>
    <property type="molecule type" value="Genomic_DNA"/>
</dbReference>